<keyword evidence="5" id="KW-1185">Reference proteome</keyword>
<dbReference type="PANTHER" id="PTHR44858:SF1">
    <property type="entry name" value="UDP-N-ACETYLGLUCOSAMINE--PEPTIDE N-ACETYLGLUCOSAMINYLTRANSFERASE SPINDLY-RELATED"/>
    <property type="match status" value="1"/>
</dbReference>
<keyword evidence="2 3" id="KW-0802">TPR repeat</keyword>
<dbReference type="OrthoDB" id="9814069at2"/>
<dbReference type="Gene3D" id="1.25.40.10">
    <property type="entry name" value="Tetratricopeptide repeat domain"/>
    <property type="match status" value="2"/>
</dbReference>
<feature type="repeat" description="TPR" evidence="3">
    <location>
        <begin position="94"/>
        <end position="127"/>
    </location>
</feature>
<reference evidence="4 5" key="1">
    <citation type="submission" date="2016-10" db="EMBL/GenBank/DDBJ databases">
        <authorList>
            <person name="de Groot N.N."/>
        </authorList>
    </citation>
    <scope>NUCLEOTIDE SEQUENCE [LARGE SCALE GENOMIC DNA]</scope>
    <source>
        <strain evidence="4 5">DSM 21668</strain>
    </source>
</reference>
<evidence type="ECO:0000313" key="5">
    <source>
        <dbReference type="Proteomes" id="UP000198901"/>
    </source>
</evidence>
<sequence length="239" mass="26688">MKKYKSVLLAGCLSGLLFWVSGCQTSSKHLEEGRRLMRENKWKEAVAELNKAVEANPSNTEALNARGVAYFQLKDYQNAALDYDQAIAADSAVYLPFFNRAKLKLAQNDFEAAIRDFSKATQLAPDSAEVFLNRGFVYAQLHLPQQASADFDKAIQLDNDNPESYYVRGNLKLEQKDFGAAILDYEKAVGLRAKFPEAFFNMGLAQNMSGNREAACLHFKQAQKLGYADAKDAIEAFCK</sequence>
<dbReference type="PROSITE" id="PS51257">
    <property type="entry name" value="PROKAR_LIPOPROTEIN"/>
    <property type="match status" value="1"/>
</dbReference>
<feature type="repeat" description="TPR" evidence="3">
    <location>
        <begin position="60"/>
        <end position="93"/>
    </location>
</feature>
<dbReference type="AlphaFoldDB" id="A0A1G9PAS7"/>
<organism evidence="4 5">
    <name type="scientific">Siphonobacter aquaeclarae</name>
    <dbReference type="NCBI Taxonomy" id="563176"/>
    <lineage>
        <taxon>Bacteria</taxon>
        <taxon>Pseudomonadati</taxon>
        <taxon>Bacteroidota</taxon>
        <taxon>Cytophagia</taxon>
        <taxon>Cytophagales</taxon>
        <taxon>Cytophagaceae</taxon>
        <taxon>Siphonobacter</taxon>
    </lineage>
</organism>
<feature type="repeat" description="TPR" evidence="3">
    <location>
        <begin position="26"/>
        <end position="59"/>
    </location>
</feature>
<dbReference type="RefSeq" id="WP_093201484.1">
    <property type="nucleotide sequence ID" value="NZ_FNGS01000004.1"/>
</dbReference>
<gene>
    <name evidence="4" type="ORF">SAMN04488090_2095</name>
</gene>
<dbReference type="InterPro" id="IPR011990">
    <property type="entry name" value="TPR-like_helical_dom_sf"/>
</dbReference>
<dbReference type="SUPFAM" id="SSF48452">
    <property type="entry name" value="TPR-like"/>
    <property type="match status" value="2"/>
</dbReference>
<dbReference type="EMBL" id="FNGS01000004">
    <property type="protein sequence ID" value="SDL95663.1"/>
    <property type="molecule type" value="Genomic_DNA"/>
</dbReference>
<dbReference type="InterPro" id="IPR050498">
    <property type="entry name" value="Ycf3"/>
</dbReference>
<evidence type="ECO:0000256" key="3">
    <source>
        <dbReference type="PROSITE-ProRule" id="PRU00339"/>
    </source>
</evidence>
<dbReference type="GO" id="GO:0009279">
    <property type="term" value="C:cell outer membrane"/>
    <property type="evidence" value="ECO:0007669"/>
    <property type="project" value="TreeGrafter"/>
</dbReference>
<dbReference type="SMART" id="SM00028">
    <property type="entry name" value="TPR"/>
    <property type="match status" value="6"/>
</dbReference>
<dbReference type="GO" id="GO:0046813">
    <property type="term" value="P:receptor-mediated virion attachment to host cell"/>
    <property type="evidence" value="ECO:0007669"/>
    <property type="project" value="TreeGrafter"/>
</dbReference>
<dbReference type="InterPro" id="IPR019734">
    <property type="entry name" value="TPR_rpt"/>
</dbReference>
<dbReference type="Pfam" id="PF13371">
    <property type="entry name" value="TPR_9"/>
    <property type="match status" value="1"/>
</dbReference>
<dbReference type="PANTHER" id="PTHR44858">
    <property type="entry name" value="TETRATRICOPEPTIDE REPEAT PROTEIN 6"/>
    <property type="match status" value="1"/>
</dbReference>
<dbReference type="PROSITE" id="PS50005">
    <property type="entry name" value="TPR"/>
    <property type="match status" value="4"/>
</dbReference>
<name>A0A1G9PAS7_9BACT</name>
<feature type="repeat" description="TPR" evidence="3">
    <location>
        <begin position="128"/>
        <end position="161"/>
    </location>
</feature>
<keyword evidence="1" id="KW-0677">Repeat</keyword>
<protein>
    <submittedName>
        <fullName evidence="4">Tfp pilus assembly protein PilF</fullName>
    </submittedName>
</protein>
<evidence type="ECO:0000256" key="2">
    <source>
        <dbReference type="ARBA" id="ARBA00022803"/>
    </source>
</evidence>
<evidence type="ECO:0000256" key="1">
    <source>
        <dbReference type="ARBA" id="ARBA00022737"/>
    </source>
</evidence>
<dbReference type="Pfam" id="PF13432">
    <property type="entry name" value="TPR_16"/>
    <property type="match status" value="1"/>
</dbReference>
<dbReference type="STRING" id="563176.SAMN04488090_2095"/>
<accession>A0A1G9PAS7</accession>
<dbReference type="Proteomes" id="UP000198901">
    <property type="component" value="Unassembled WGS sequence"/>
</dbReference>
<proteinExistence type="predicted"/>
<evidence type="ECO:0000313" key="4">
    <source>
        <dbReference type="EMBL" id="SDL95663.1"/>
    </source>
</evidence>